<evidence type="ECO:0000313" key="2">
    <source>
        <dbReference type="EMBL" id="QJA99341.1"/>
    </source>
</evidence>
<evidence type="ECO:0000256" key="1">
    <source>
        <dbReference type="SAM" id="MobiDB-lite"/>
    </source>
</evidence>
<feature type="region of interest" description="Disordered" evidence="1">
    <location>
        <begin position="1"/>
        <end position="22"/>
    </location>
</feature>
<evidence type="ECO:0000313" key="3">
    <source>
        <dbReference type="EMBL" id="QJB03241.1"/>
    </source>
</evidence>
<sequence>MMSHPALVPPPAPPAPLHPPPAEQLLSRTVSVVSVTQIKGAFHLAHVQLENGRFGDVPCDADVKTADPVGLYSRVLVRNGRVEARLQLRKLP</sequence>
<name>A0A6M3M5T1_9ZZZZ</name>
<proteinExistence type="predicted"/>
<dbReference type="EMBL" id="MT143644">
    <property type="protein sequence ID" value="QJA99341.1"/>
    <property type="molecule type" value="Genomic_DNA"/>
</dbReference>
<protein>
    <submittedName>
        <fullName evidence="3">Uncharacterized protein</fullName>
    </submittedName>
</protein>
<accession>A0A6M3M5T1</accession>
<organism evidence="3">
    <name type="scientific">viral metagenome</name>
    <dbReference type="NCBI Taxonomy" id="1070528"/>
    <lineage>
        <taxon>unclassified sequences</taxon>
        <taxon>metagenomes</taxon>
        <taxon>organismal metagenomes</taxon>
    </lineage>
</organism>
<dbReference type="AlphaFoldDB" id="A0A6M3M5T1"/>
<gene>
    <name evidence="2" type="ORF">MM171A01142_0010</name>
    <name evidence="3" type="ORF">MM171B00834_0007</name>
</gene>
<dbReference type="EMBL" id="MT143833">
    <property type="protein sequence ID" value="QJB03241.1"/>
    <property type="molecule type" value="Genomic_DNA"/>
</dbReference>
<feature type="compositionally biased region" description="Pro residues" evidence="1">
    <location>
        <begin position="7"/>
        <end position="22"/>
    </location>
</feature>
<reference evidence="3" key="1">
    <citation type="submission" date="2020-03" db="EMBL/GenBank/DDBJ databases">
        <title>The deep terrestrial virosphere.</title>
        <authorList>
            <person name="Holmfeldt K."/>
            <person name="Nilsson E."/>
            <person name="Simone D."/>
            <person name="Lopez-Fernandez M."/>
            <person name="Wu X."/>
            <person name="de Brujin I."/>
            <person name="Lundin D."/>
            <person name="Andersson A."/>
            <person name="Bertilsson S."/>
            <person name="Dopson M."/>
        </authorList>
    </citation>
    <scope>NUCLEOTIDE SEQUENCE</scope>
    <source>
        <strain evidence="2">MM171A01142</strain>
        <strain evidence="3">MM171B00834</strain>
    </source>
</reference>